<dbReference type="AlphaFoldDB" id="A0A9Q3FPK7"/>
<comment type="caution">
    <text evidence="1">The sequence shown here is derived from an EMBL/GenBank/DDBJ whole genome shotgun (WGS) entry which is preliminary data.</text>
</comment>
<accession>A0A9Q3FPK7</accession>
<reference evidence="1" key="1">
    <citation type="submission" date="2021-03" db="EMBL/GenBank/DDBJ databases">
        <title>Draft genome sequence of rust myrtle Austropuccinia psidii MF-1, a brazilian biotype.</title>
        <authorList>
            <person name="Quecine M.C."/>
            <person name="Pachon D.M.R."/>
            <person name="Bonatelli M.L."/>
            <person name="Correr F.H."/>
            <person name="Franceschini L.M."/>
            <person name="Leite T.F."/>
            <person name="Margarido G.R.A."/>
            <person name="Almeida C.A."/>
            <person name="Ferrarezi J.A."/>
            <person name="Labate C.A."/>
        </authorList>
    </citation>
    <scope>NUCLEOTIDE SEQUENCE</scope>
    <source>
        <strain evidence="1">MF-1</strain>
    </source>
</reference>
<proteinExistence type="predicted"/>
<dbReference type="OrthoDB" id="7691805at2759"/>
<sequence>MVEYSIELAEKYKLSGSNFLDWKFRMKSILKFKILYDLATGTERIKIVADRDKLYPERRDLAFEIICINCNVKIAAQFSSESNNNPTILWTSIDKLEEVLNKLHENTQQLCSLIDNETVKPSTLLDSVVAMWTIRNLPEDYKTIGGLWLKKFEIEKVTPSLKDTIEELHAYIVRTEDDIEAEKVLTAQRNENKNKNKAISRCTNNHHNPSAQKLEEDCWKLHPEKQPKIDKPVKALLASNNSAGNSSFFLDSGATTSMVNNLEYFQSIEMKKQEIELADGSVIGH</sequence>
<evidence type="ECO:0000313" key="1">
    <source>
        <dbReference type="EMBL" id="MBW0541573.1"/>
    </source>
</evidence>
<dbReference type="Proteomes" id="UP000765509">
    <property type="component" value="Unassembled WGS sequence"/>
</dbReference>
<dbReference type="EMBL" id="AVOT02046247">
    <property type="protein sequence ID" value="MBW0541573.1"/>
    <property type="molecule type" value="Genomic_DNA"/>
</dbReference>
<organism evidence="1 2">
    <name type="scientific">Austropuccinia psidii MF-1</name>
    <dbReference type="NCBI Taxonomy" id="1389203"/>
    <lineage>
        <taxon>Eukaryota</taxon>
        <taxon>Fungi</taxon>
        <taxon>Dikarya</taxon>
        <taxon>Basidiomycota</taxon>
        <taxon>Pucciniomycotina</taxon>
        <taxon>Pucciniomycetes</taxon>
        <taxon>Pucciniales</taxon>
        <taxon>Sphaerophragmiaceae</taxon>
        <taxon>Austropuccinia</taxon>
    </lineage>
</organism>
<keyword evidence="2" id="KW-1185">Reference proteome</keyword>
<name>A0A9Q3FPK7_9BASI</name>
<evidence type="ECO:0000313" key="2">
    <source>
        <dbReference type="Proteomes" id="UP000765509"/>
    </source>
</evidence>
<gene>
    <name evidence="1" type="ORF">O181_081288</name>
</gene>
<protein>
    <submittedName>
        <fullName evidence="1">Uncharacterized protein</fullName>
    </submittedName>
</protein>